<dbReference type="InterPro" id="IPR017907">
    <property type="entry name" value="Znf_RING_CS"/>
</dbReference>
<dbReference type="AlphaFoldDB" id="A0A4V3SI44"/>
<evidence type="ECO:0000313" key="6">
    <source>
        <dbReference type="Proteomes" id="UP000298138"/>
    </source>
</evidence>
<gene>
    <name evidence="5" type="ORF">EX30DRAFT_134002</name>
</gene>
<evidence type="ECO:0000256" key="4">
    <source>
        <dbReference type="SAM" id="MobiDB-lite"/>
    </source>
</evidence>
<keyword evidence="1" id="KW-0479">Metal-binding</keyword>
<evidence type="ECO:0000313" key="5">
    <source>
        <dbReference type="EMBL" id="TGZ78684.1"/>
    </source>
</evidence>
<dbReference type="STRING" id="341454.A0A4V3SI44"/>
<dbReference type="InterPro" id="IPR011011">
    <property type="entry name" value="Znf_FYVE_PHD"/>
</dbReference>
<dbReference type="GO" id="GO:0008270">
    <property type="term" value="F:zinc ion binding"/>
    <property type="evidence" value="ECO:0007669"/>
    <property type="project" value="UniProtKB-KW"/>
</dbReference>
<evidence type="ECO:0000256" key="3">
    <source>
        <dbReference type="ARBA" id="ARBA00022833"/>
    </source>
</evidence>
<keyword evidence="6" id="KW-1185">Reference proteome</keyword>
<dbReference type="Proteomes" id="UP000298138">
    <property type="component" value="Unassembled WGS sequence"/>
</dbReference>
<sequence>MSAAGALDIETYPAVTCPGKPALSINTGRDAAASDSEPPLSAVAPSFNFKEEFTTAPPPPAPWTWTCHRCHHTYRFSAALNRCLSCSHRFCRECISEYDYDGWDAFRAYYQPESFLNDIESHGHTNYLNPCHIDDSDDEDDYSDRSISPSSSEDEHDEAISPTRISFTASEAEWLSQKALEIDNAYSPSFHDA</sequence>
<dbReference type="EMBL" id="ML220139">
    <property type="protein sequence ID" value="TGZ78684.1"/>
    <property type="molecule type" value="Genomic_DNA"/>
</dbReference>
<dbReference type="InParanoid" id="A0A4V3SI44"/>
<evidence type="ECO:0000256" key="1">
    <source>
        <dbReference type="ARBA" id="ARBA00022723"/>
    </source>
</evidence>
<dbReference type="OrthoDB" id="5396104at2759"/>
<dbReference type="PROSITE" id="PS00518">
    <property type="entry name" value="ZF_RING_1"/>
    <property type="match status" value="1"/>
</dbReference>
<feature type="region of interest" description="Disordered" evidence="4">
    <location>
        <begin position="137"/>
        <end position="162"/>
    </location>
</feature>
<keyword evidence="3" id="KW-0862">Zinc</keyword>
<protein>
    <recommendedName>
        <fullName evidence="7">RING-type domain-containing protein</fullName>
    </recommendedName>
</protein>
<evidence type="ECO:0008006" key="7">
    <source>
        <dbReference type="Google" id="ProtNLM"/>
    </source>
</evidence>
<organism evidence="5 6">
    <name type="scientific">Ascodesmis nigricans</name>
    <dbReference type="NCBI Taxonomy" id="341454"/>
    <lineage>
        <taxon>Eukaryota</taxon>
        <taxon>Fungi</taxon>
        <taxon>Dikarya</taxon>
        <taxon>Ascomycota</taxon>
        <taxon>Pezizomycotina</taxon>
        <taxon>Pezizomycetes</taxon>
        <taxon>Pezizales</taxon>
        <taxon>Ascodesmidaceae</taxon>
        <taxon>Ascodesmis</taxon>
    </lineage>
</organism>
<name>A0A4V3SI44_9PEZI</name>
<accession>A0A4V3SI44</accession>
<dbReference type="SUPFAM" id="SSF57903">
    <property type="entry name" value="FYVE/PHD zinc finger"/>
    <property type="match status" value="1"/>
</dbReference>
<proteinExistence type="predicted"/>
<keyword evidence="2" id="KW-0863">Zinc-finger</keyword>
<reference evidence="5 6" key="1">
    <citation type="submission" date="2019-04" db="EMBL/GenBank/DDBJ databases">
        <title>Comparative genomics and transcriptomics to analyze fruiting body development in filamentous ascomycetes.</title>
        <authorList>
            <consortium name="DOE Joint Genome Institute"/>
            <person name="Lutkenhaus R."/>
            <person name="Traeger S."/>
            <person name="Breuer J."/>
            <person name="Kuo A."/>
            <person name="Lipzen A."/>
            <person name="Pangilinan J."/>
            <person name="Dilworth D."/>
            <person name="Sandor L."/>
            <person name="Poggeler S."/>
            <person name="Barry K."/>
            <person name="Grigoriev I.V."/>
            <person name="Nowrousian M."/>
        </authorList>
    </citation>
    <scope>NUCLEOTIDE SEQUENCE [LARGE SCALE GENOMIC DNA]</scope>
    <source>
        <strain evidence="5 6">CBS 389.68</strain>
    </source>
</reference>
<evidence type="ECO:0000256" key="2">
    <source>
        <dbReference type="ARBA" id="ARBA00022771"/>
    </source>
</evidence>